<dbReference type="GeneID" id="110079420"/>
<feature type="compositionally biased region" description="Basic and acidic residues" evidence="1">
    <location>
        <begin position="518"/>
        <end position="532"/>
    </location>
</feature>
<gene>
    <name evidence="4 5 6" type="primary">LOC110079420</name>
</gene>
<dbReference type="RefSeq" id="XP_072854914.1">
    <property type="nucleotide sequence ID" value="XM_072998813.1"/>
</dbReference>
<dbReference type="RefSeq" id="XP_020650138.2">
    <property type="nucleotide sequence ID" value="XM_020794479.2"/>
</dbReference>
<dbReference type="RefSeq" id="XP_020650139.2">
    <property type="nucleotide sequence ID" value="XM_020794480.2"/>
</dbReference>
<proteinExistence type="predicted"/>
<evidence type="ECO:0000313" key="3">
    <source>
        <dbReference type="Proteomes" id="UP001652642"/>
    </source>
</evidence>
<dbReference type="KEGG" id="pvt:110079420"/>
<dbReference type="GO" id="GO:0034237">
    <property type="term" value="F:protein kinase A regulatory subunit binding"/>
    <property type="evidence" value="ECO:0007669"/>
    <property type="project" value="TreeGrafter"/>
</dbReference>
<evidence type="ECO:0000313" key="5">
    <source>
        <dbReference type="RefSeq" id="XP_020650139.2"/>
    </source>
</evidence>
<dbReference type="OrthoDB" id="277832at2759"/>
<organism evidence="3 5">
    <name type="scientific">Pogona vitticeps</name>
    <name type="common">central bearded dragon</name>
    <dbReference type="NCBI Taxonomy" id="103695"/>
    <lineage>
        <taxon>Eukaryota</taxon>
        <taxon>Metazoa</taxon>
        <taxon>Chordata</taxon>
        <taxon>Craniata</taxon>
        <taxon>Vertebrata</taxon>
        <taxon>Euteleostomi</taxon>
        <taxon>Lepidosauria</taxon>
        <taxon>Squamata</taxon>
        <taxon>Bifurcata</taxon>
        <taxon>Unidentata</taxon>
        <taxon>Episquamata</taxon>
        <taxon>Toxicofera</taxon>
        <taxon>Iguania</taxon>
        <taxon>Acrodonta</taxon>
        <taxon>Agamidae</taxon>
        <taxon>Amphibolurinae</taxon>
        <taxon>Pogona</taxon>
    </lineage>
</organism>
<evidence type="ECO:0000256" key="1">
    <source>
        <dbReference type="SAM" id="MobiDB-lite"/>
    </source>
</evidence>
<feature type="domain" description="A-kinase anchor protein 7-like phosphoesterase" evidence="2">
    <location>
        <begin position="313"/>
        <end position="509"/>
    </location>
</feature>
<evidence type="ECO:0000313" key="6">
    <source>
        <dbReference type="RefSeq" id="XP_072854914.1"/>
    </source>
</evidence>
<evidence type="ECO:0000259" key="2">
    <source>
        <dbReference type="Pfam" id="PF10469"/>
    </source>
</evidence>
<dbReference type="PANTHER" id="PTHR15934:SF4">
    <property type="entry name" value="A-KINASE ANCHOR PROTEIN 7-LIKE PHOSPHOESTERASE DOMAIN-CONTAINING PROTEIN"/>
    <property type="match status" value="1"/>
</dbReference>
<name>A0A6J0TVN3_9SAUR</name>
<dbReference type="Pfam" id="PF10469">
    <property type="entry name" value="AKAP7_NLS"/>
    <property type="match status" value="1"/>
</dbReference>
<sequence>MEWNTQQARVRPSSYLAVQTHMDLAKEKKAPSLVVHVEQKGERNETQYVTVTIQQLWDSHEKDPEVTIQVQPQGQNMPSVIVEMQQNHNNIDEASVSIKVQQPTSGEEIAGPSVTVQIQQKGQGGEHPHKNVHWQPTNTSEDAAQIIQDHQQARYKKWDVAPLVKQHQQPQDWEKLNVIEPMLLQQNTNDSTVNFLQHNRLNPSTEQMKFAQFLQTNQKENRSEVGIAENKLHDNSQDITTTKIPYIHPQGVSKEDSEEFTTELHQEQENDNVSASGQKQINLDEGAQTANVEKKVHGCETQPVSKKHERYMPNYFVAIPITNDEILDNIEDVQELIFTKEPNLLRALIPVQTMHLTIIVVHLRTEDDMKRAVSALEHSKAKVQTLLQGKLFSMTFHGIGQFNNQVIYAKMSEDELQMLSKIAEAVESSFVEMNVDITGSKNFRPHLTFLKLSKIPALRRKGFRKIREELYKEYEDNHFGTEILSRLDLCAMHKKKQDSGYYHCECSINVCPTNSDGNKNKDEQVDNPKESIHGVPPKDGTLDITPGDNDLVHQIN</sequence>
<dbReference type="AlphaFoldDB" id="A0A6J0TVN3"/>
<dbReference type="Proteomes" id="UP001652642">
    <property type="component" value="Chromosome 4"/>
</dbReference>
<feature type="region of interest" description="Disordered" evidence="1">
    <location>
        <begin position="251"/>
        <end position="275"/>
    </location>
</feature>
<dbReference type="GO" id="GO:0010738">
    <property type="term" value="P:regulation of protein kinase A signaling"/>
    <property type="evidence" value="ECO:0007669"/>
    <property type="project" value="TreeGrafter"/>
</dbReference>
<dbReference type="Gene3D" id="3.90.1140.10">
    <property type="entry name" value="Cyclic phosphodiesterase"/>
    <property type="match status" value="1"/>
</dbReference>
<dbReference type="PANTHER" id="PTHR15934">
    <property type="entry name" value="RNA 2',3'-CYCLIC PHOSPHODIESTERASE"/>
    <property type="match status" value="1"/>
</dbReference>
<dbReference type="InterPro" id="IPR009097">
    <property type="entry name" value="Cyclic_Pdiesterase"/>
</dbReference>
<reference evidence="4 5" key="1">
    <citation type="submission" date="2025-05" db="UniProtKB">
        <authorList>
            <consortium name="RefSeq"/>
        </authorList>
    </citation>
    <scope>IDENTIFICATION</scope>
</reference>
<feature type="region of interest" description="Disordered" evidence="1">
    <location>
        <begin position="513"/>
        <end position="556"/>
    </location>
</feature>
<evidence type="ECO:0000313" key="4">
    <source>
        <dbReference type="RefSeq" id="XP_020650138.2"/>
    </source>
</evidence>
<keyword evidence="3" id="KW-1185">Reference proteome</keyword>
<dbReference type="GO" id="GO:0005829">
    <property type="term" value="C:cytosol"/>
    <property type="evidence" value="ECO:0007669"/>
    <property type="project" value="TreeGrafter"/>
</dbReference>
<accession>A0A6J0TVN3</accession>
<protein>
    <submittedName>
        <fullName evidence="4 5">Uncharacterized protein isoform X1</fullName>
    </submittedName>
</protein>
<dbReference type="InterPro" id="IPR052641">
    <property type="entry name" value="AKAP7_isoform_gamma"/>
</dbReference>
<dbReference type="SUPFAM" id="SSF55144">
    <property type="entry name" value="LigT-like"/>
    <property type="match status" value="1"/>
</dbReference>
<dbReference type="InterPro" id="IPR019510">
    <property type="entry name" value="AKAP7-like_phosphoesterase"/>
</dbReference>